<proteinExistence type="predicted"/>
<evidence type="ECO:0000313" key="3">
    <source>
        <dbReference type="Proteomes" id="UP000694300"/>
    </source>
</evidence>
<accession>A0ABS6UK94</accession>
<organism evidence="2 3">
    <name type="scientific">Pseudonocardia oceani</name>
    <dbReference type="NCBI Taxonomy" id="2792013"/>
    <lineage>
        <taxon>Bacteria</taxon>
        <taxon>Bacillati</taxon>
        <taxon>Actinomycetota</taxon>
        <taxon>Actinomycetes</taxon>
        <taxon>Pseudonocardiales</taxon>
        <taxon>Pseudonocardiaceae</taxon>
        <taxon>Pseudonocardia</taxon>
    </lineage>
</organism>
<dbReference type="EMBL" id="JADQDF010000001">
    <property type="protein sequence ID" value="MBW0131194.1"/>
    <property type="molecule type" value="Genomic_DNA"/>
</dbReference>
<evidence type="ECO:0000313" key="1">
    <source>
        <dbReference type="EMBL" id="MBW0131194.1"/>
    </source>
</evidence>
<dbReference type="RefSeq" id="WP_218596156.1">
    <property type="nucleotide sequence ID" value="NZ_JADQDE010000005.1"/>
</dbReference>
<sequence length="455" mass="49410">MSSAGEEAVDFCASFGLHLDPWQQYVLTEALGERADGRWAAFEVAALVPRQNGKGALLEARELAGLFLFGEQLILHSAHEFKTAQEAFRRVLMHVQNSPSLEKRVARVRTSHGEEGIELKSGARLRFVARSTGSGRGFSGDTVILDEAYNLASEGMAALLPTLSARPNPQIWYTSSAGMSSSDQLRRVRERGVAGTSKRLAFFEWSAPSDASLDDREAWAQANPALGRRITEEFVESERDAMDDEGFARERLGVWFDPATQMVIDGKKWSALADEASRIVGPKVFAIDATPERTAAAIAVAGRRADGVGHVEIVESRPGTGWVLSRMVELQQRHQAAAWLVDPASTAGSFINGMQNAGIEPVLVTGRELAQACGSLYESVVEAGSLRHLNQSPLNAALTGAKKRPLGDAWAWHRRNSEVDISPLVAATLAWHGFAQFGSPKQSAYEEDDGDLMVV</sequence>
<dbReference type="InterPro" id="IPR005021">
    <property type="entry name" value="Terminase_largesu-like"/>
</dbReference>
<evidence type="ECO:0000313" key="2">
    <source>
        <dbReference type="EMBL" id="MBW0132639.1"/>
    </source>
</evidence>
<dbReference type="Proteomes" id="UP000694300">
    <property type="component" value="Unassembled WGS sequence"/>
</dbReference>
<gene>
    <name evidence="1" type="ORF">I4I82_26440</name>
    <name evidence="2" type="ORF">I4I82_33870</name>
</gene>
<keyword evidence="3" id="KW-1185">Reference proteome</keyword>
<reference evidence="2 3" key="1">
    <citation type="submission" date="2020-11" db="EMBL/GenBank/DDBJ databases">
        <title>Pseudonocardia abyssalis sp. nov. and Pseudonocardia oceani sp. nov., description and phylogenomic analysis of two novel actinomycetes isolated from the deep Southern Ocean.</title>
        <authorList>
            <person name="Parra J."/>
        </authorList>
    </citation>
    <scope>NUCLEOTIDE SEQUENCE [LARGE SCALE GENOMIC DNA]</scope>
    <source>
        <strain evidence="2">KRD-185</strain>
        <strain evidence="3">KRD185</strain>
    </source>
</reference>
<comment type="caution">
    <text evidence="2">The sequence shown here is derived from an EMBL/GenBank/DDBJ whole genome shotgun (WGS) entry which is preliminary data.</text>
</comment>
<dbReference type="PANTHER" id="PTHR41287:SF1">
    <property type="entry name" value="PROTEIN YMFN"/>
    <property type="match status" value="1"/>
</dbReference>
<dbReference type="EMBL" id="JADQDF010000003">
    <property type="protein sequence ID" value="MBW0132639.1"/>
    <property type="molecule type" value="Genomic_DNA"/>
</dbReference>
<name>A0ABS6UK94_9PSEU</name>
<protein>
    <submittedName>
        <fullName evidence="2">Terminase</fullName>
    </submittedName>
</protein>
<dbReference type="PANTHER" id="PTHR41287">
    <property type="match status" value="1"/>
</dbReference>